<dbReference type="GeneID" id="10823035"/>
<dbReference type="InterPro" id="IPR029044">
    <property type="entry name" value="Nucleotide-diphossugar_trans"/>
</dbReference>
<evidence type="ECO:0000313" key="3">
    <source>
        <dbReference type="EMBL" id="AEH61242.1"/>
    </source>
</evidence>
<dbReference type="Gene3D" id="3.90.550.10">
    <property type="entry name" value="Spore Coat Polysaccharide Biosynthesis Protein SpsA, Chain A"/>
    <property type="match status" value="1"/>
</dbReference>
<organism evidence="3 4">
    <name type="scientific">Methanosalsum zhilinae (strain DSM 4017 / NBRC 107636 / OCM 62 / WeN5)</name>
    <name type="common">Methanohalophilus zhilinae</name>
    <dbReference type="NCBI Taxonomy" id="679901"/>
    <lineage>
        <taxon>Archaea</taxon>
        <taxon>Methanobacteriati</taxon>
        <taxon>Methanobacteriota</taxon>
        <taxon>Stenosarchaea group</taxon>
        <taxon>Methanomicrobia</taxon>
        <taxon>Methanosarcinales</taxon>
        <taxon>Methanosarcinaceae</taxon>
        <taxon>Methanosalsum</taxon>
    </lineage>
</organism>
<feature type="domain" description="MobA-like NTP transferase" evidence="2">
    <location>
        <begin position="3"/>
        <end position="126"/>
    </location>
</feature>
<dbReference type="OrthoDB" id="9782at2157"/>
<keyword evidence="4" id="KW-1185">Reference proteome</keyword>
<evidence type="ECO:0000259" key="2">
    <source>
        <dbReference type="Pfam" id="PF12804"/>
    </source>
</evidence>
<dbReference type="InterPro" id="IPR025877">
    <property type="entry name" value="MobA-like_NTP_Trfase"/>
</dbReference>
<dbReference type="GO" id="GO:0016779">
    <property type="term" value="F:nucleotidyltransferase activity"/>
    <property type="evidence" value="ECO:0007669"/>
    <property type="project" value="UniProtKB-ARBA"/>
</dbReference>
<dbReference type="SUPFAM" id="SSF53448">
    <property type="entry name" value="Nucleotide-diphospho-sugar transferases"/>
    <property type="match status" value="1"/>
</dbReference>
<dbReference type="AlphaFoldDB" id="F7XNI2"/>
<proteinExistence type="predicted"/>
<dbReference type="PANTHER" id="PTHR19136">
    <property type="entry name" value="MOLYBDENUM COFACTOR GUANYLYLTRANSFERASE"/>
    <property type="match status" value="1"/>
</dbReference>
<dbReference type="EMBL" id="CP002101">
    <property type="protein sequence ID" value="AEH61242.1"/>
    <property type="molecule type" value="Genomic_DNA"/>
</dbReference>
<dbReference type="PANTHER" id="PTHR19136:SF86">
    <property type="entry name" value="ADENOSYLCOBINAMIDE-PHOSPHATE GUANYLYLTRANSFERASE"/>
    <property type="match status" value="1"/>
</dbReference>
<reference evidence="3 4" key="1">
    <citation type="submission" date="2010-07" db="EMBL/GenBank/DDBJ databases">
        <title>The complete genome of Methanosalsum zhilinae DSM 4017.</title>
        <authorList>
            <consortium name="US DOE Joint Genome Institute (JGI-PGF)"/>
            <person name="Lucas S."/>
            <person name="Copeland A."/>
            <person name="Lapidus A."/>
            <person name="Glavina del Rio T."/>
            <person name="Dalin E."/>
            <person name="Tice H."/>
            <person name="Bruce D."/>
            <person name="Goodwin L."/>
            <person name="Pitluck S."/>
            <person name="Kyrpides N."/>
            <person name="Mavromatis K."/>
            <person name="Ovchinnikova G."/>
            <person name="Daligault H."/>
            <person name="Detter J.C."/>
            <person name="Han C."/>
            <person name="Tapia R."/>
            <person name="Larimer F."/>
            <person name="Land M."/>
            <person name="Hauser L."/>
            <person name="Markowitz V."/>
            <person name="Cheng J.-F."/>
            <person name="Hugenholtz P."/>
            <person name="Woyke T."/>
            <person name="Wu D."/>
            <person name="Spring S."/>
            <person name="Schueler E."/>
            <person name="Brambilla E."/>
            <person name="Klenk H.-P."/>
            <person name="Eisen J.A."/>
        </authorList>
    </citation>
    <scope>NUCLEOTIDE SEQUENCE [LARGE SCALE GENOMIC DNA]</scope>
    <source>
        <strain evidence="4">DSM 4017 / NBRC 107636 / OCM 62 / WeN5</strain>
    </source>
</reference>
<protein>
    <submittedName>
        <fullName evidence="3">4-diphosphocytidyl-2C-methyl-D-erythritolsynthase</fullName>
    </submittedName>
</protein>
<accession>F7XNI2</accession>
<gene>
    <name evidence="3" type="ordered locus">Mzhil_1398</name>
</gene>
<evidence type="ECO:0000313" key="4">
    <source>
        <dbReference type="Proteomes" id="UP000006622"/>
    </source>
</evidence>
<dbReference type="RefSeq" id="WP_013898679.1">
    <property type="nucleotide sequence ID" value="NC_015676.1"/>
</dbReference>
<dbReference type="Proteomes" id="UP000006622">
    <property type="component" value="Chromosome"/>
</dbReference>
<sequence>MDAIVMAGGLGSRLGMGEKPCVELLGKPLVSYVVDALLESEKIKNIYVAVSPATPKTGIVVEKKYKGNVRVIQTEGGNYVKDMIQAVESARIRGPVMIVMSDLPVITPEIIDQIVGYYEGSDKPAMSVSVPISVCRQTGTRPDTVFNKDGSFIVPAGINVLDGNHIREEQEEFNLILEYPHLSLNVNTVDDLKLCKKMIKKLKQPVSE</sequence>
<dbReference type="Pfam" id="PF12804">
    <property type="entry name" value="NTP_transf_3"/>
    <property type="match status" value="1"/>
</dbReference>
<evidence type="ECO:0000256" key="1">
    <source>
        <dbReference type="ARBA" id="ARBA00022679"/>
    </source>
</evidence>
<dbReference type="STRING" id="679901.Mzhil_1398"/>
<dbReference type="HOGENOM" id="CLU_098907_0_0_2"/>
<keyword evidence="1" id="KW-0808">Transferase</keyword>
<name>F7XNI2_METZD</name>
<dbReference type="KEGG" id="mzh:Mzhil_1398"/>